<sequence length="211" mass="23928">MGTAALAQVLEQQLGKPRPPTAFHRALARLVKIGIVRTIITTNYDPLLETSFHDAEVHVTTQVFDENFTVVASPNTPRLFKVHGDLRSWSKVILSGHSYEDFSKRYKRLEQQLDLLREQHAFVFVGCSMQDPRILEWLHDLGPDRRKELKPWRALMLQSEWDAFVASKFDGHSVLDIIQGAHLRPLIGLDRAALQQLWVDAAAQLSASRAG</sequence>
<dbReference type="AlphaFoldDB" id="F8CGJ8"/>
<dbReference type="InterPro" id="IPR029035">
    <property type="entry name" value="DHS-like_NAD/FAD-binding_dom"/>
</dbReference>
<proteinExistence type="predicted"/>
<reference evidence="1 2" key="1">
    <citation type="journal article" date="2011" name="J. Bacteriol.">
        <title>Genome sequence of the halotolerant marine bacterium Myxococcus fulvus HW-1.</title>
        <authorList>
            <person name="Li Z.F."/>
            <person name="Li X."/>
            <person name="Liu H."/>
            <person name="Liu X."/>
            <person name="Han K."/>
            <person name="Wu Z.H."/>
            <person name="Hu W."/>
            <person name="Li F.F."/>
            <person name="Li Y.Z."/>
        </authorList>
    </citation>
    <scope>NUCLEOTIDE SEQUENCE [LARGE SCALE GENOMIC DNA]</scope>
    <source>
        <strain evidence="2">ATCC BAA-855 / HW-1</strain>
    </source>
</reference>
<accession>F8CGJ8</accession>
<gene>
    <name evidence="1" type="ordered locus">LILAB_34260</name>
</gene>
<evidence type="ECO:0000313" key="1">
    <source>
        <dbReference type="EMBL" id="AEI68733.1"/>
    </source>
</evidence>
<name>F8CGJ8_MYXFH</name>
<dbReference type="Proteomes" id="UP000000488">
    <property type="component" value="Chromosome"/>
</dbReference>
<dbReference type="SUPFAM" id="SSF52467">
    <property type="entry name" value="DHS-like NAD/FAD-binding domain"/>
    <property type="match status" value="1"/>
</dbReference>
<dbReference type="Pfam" id="PF13289">
    <property type="entry name" value="SIR2_2"/>
    <property type="match status" value="1"/>
</dbReference>
<evidence type="ECO:0000313" key="2">
    <source>
        <dbReference type="Proteomes" id="UP000000488"/>
    </source>
</evidence>
<dbReference type="STRING" id="483219.LILAB_34260"/>
<dbReference type="KEGG" id="mfu:LILAB_34260"/>
<protein>
    <submittedName>
        <fullName evidence="1">Uncharacterized protein</fullName>
    </submittedName>
</protein>
<dbReference type="HOGENOM" id="CLU_1303802_0_0_7"/>
<dbReference type="eggNOG" id="COG0846">
    <property type="taxonomic scope" value="Bacteria"/>
</dbReference>
<dbReference type="Gene3D" id="3.40.50.1220">
    <property type="entry name" value="TPP-binding domain"/>
    <property type="match status" value="1"/>
</dbReference>
<dbReference type="EMBL" id="CP002830">
    <property type="protein sequence ID" value="AEI68733.1"/>
    <property type="molecule type" value="Genomic_DNA"/>
</dbReference>
<organism evidence="1 2">
    <name type="scientific">Myxococcus fulvus (strain ATCC BAA-855 / HW-1)</name>
    <dbReference type="NCBI Taxonomy" id="483219"/>
    <lineage>
        <taxon>Bacteria</taxon>
        <taxon>Pseudomonadati</taxon>
        <taxon>Myxococcota</taxon>
        <taxon>Myxococcia</taxon>
        <taxon>Myxococcales</taxon>
        <taxon>Cystobacterineae</taxon>
        <taxon>Myxococcaceae</taxon>
        <taxon>Myxococcus</taxon>
    </lineage>
</organism>